<dbReference type="Proteomes" id="UP000034182">
    <property type="component" value="Unassembled WGS sequence"/>
</dbReference>
<evidence type="ECO:0000313" key="4">
    <source>
        <dbReference type="EMBL" id="KKY25820.1"/>
    </source>
</evidence>
<protein>
    <submittedName>
        <fullName evidence="4">Uncharacterized protein</fullName>
    </submittedName>
</protein>
<dbReference type="RefSeq" id="XP_066629302.1">
    <property type="nucleotide sequence ID" value="XM_066780073.1"/>
</dbReference>
<proteinExistence type="predicted"/>
<reference evidence="3 6" key="3">
    <citation type="submission" date="2024-02" db="EMBL/GenBank/DDBJ databases">
        <title>De novo assembly and annotation of 12 fungi associated with fruit tree decline syndrome in Ontario, Canada.</title>
        <authorList>
            <person name="Sulman M."/>
            <person name="Ellouze W."/>
            <person name="Ilyukhin E."/>
        </authorList>
    </citation>
    <scope>NUCLEOTIDE SEQUENCE [LARGE SCALE GENOMIC DNA]</scope>
    <source>
        <strain evidence="3 6">FDS-637</strain>
    </source>
</reference>
<comment type="caution">
    <text evidence="4">The sequence shown here is derived from an EMBL/GenBank/DDBJ whole genome shotgun (WGS) entry which is preliminary data.</text>
</comment>
<feature type="chain" id="PRO_5002545204" evidence="2">
    <location>
        <begin position="21"/>
        <end position="211"/>
    </location>
</feature>
<accession>A0A0G2HB64</accession>
<name>A0A0G2HB64_9PEZI</name>
<keyword evidence="1" id="KW-0472">Membrane</keyword>
<dbReference type="Proteomes" id="UP001430584">
    <property type="component" value="Unassembled WGS sequence"/>
</dbReference>
<evidence type="ECO:0000313" key="5">
    <source>
        <dbReference type="Proteomes" id="UP000034182"/>
    </source>
</evidence>
<evidence type="ECO:0000256" key="2">
    <source>
        <dbReference type="SAM" id="SignalP"/>
    </source>
</evidence>
<dbReference type="AlphaFoldDB" id="A0A0G2HB64"/>
<feature type="signal peptide" evidence="2">
    <location>
        <begin position="1"/>
        <end position="20"/>
    </location>
</feature>
<reference evidence="4 5" key="1">
    <citation type="submission" date="2015-03" db="EMBL/GenBank/DDBJ databases">
        <authorList>
            <person name="Morales-Cruz A."/>
            <person name="Amrine K.C."/>
            <person name="Cantu D."/>
        </authorList>
    </citation>
    <scope>NUCLEOTIDE SEQUENCE [LARGE SCALE GENOMIC DNA]</scope>
    <source>
        <strain evidence="4">DS831</strain>
    </source>
</reference>
<keyword evidence="6" id="KW-1185">Reference proteome</keyword>
<reference evidence="4 5" key="2">
    <citation type="submission" date="2015-05" db="EMBL/GenBank/DDBJ databases">
        <title>Distinctive expansion of gene families associated with plant cell wall degradation and secondary metabolism in the genomes of grapevine trunk pathogens.</title>
        <authorList>
            <person name="Lawrence D.P."/>
            <person name="Travadon R."/>
            <person name="Rolshausen P.E."/>
            <person name="Baumgartner K."/>
        </authorList>
    </citation>
    <scope>NUCLEOTIDE SEQUENCE [LARGE SCALE GENOMIC DNA]</scope>
    <source>
        <strain evidence="4">DS831</strain>
    </source>
</reference>
<gene>
    <name evidence="3" type="ORF">SLS55_008666</name>
    <name evidence="4" type="ORF">UCDDS831_g01913</name>
</gene>
<dbReference type="EMBL" id="LAQI01000035">
    <property type="protein sequence ID" value="KKY25820.1"/>
    <property type="molecule type" value="Genomic_DNA"/>
</dbReference>
<sequence length="211" mass="21729">MKFSIASAFALSSLFLGGFAAPTKDTSSDLIARTDVQADVQVTVYSVLTELEAQVELHTAKINSTCGGLSGGLDLDVDLRTTAIVAIKAELNAICDVITTATAKLHGCEAGADVEVVVGLVVKIVLEILFTLNGVVKIIGVVALTLLSFTINLVISVIANLLLVVEGIVGGVLGLAWGFIHVCLDIVLPGLGQLFVGLGVTLHGECGCVSQ</sequence>
<keyword evidence="2" id="KW-0732">Signal</keyword>
<keyword evidence="1" id="KW-0812">Transmembrane</keyword>
<evidence type="ECO:0000313" key="3">
    <source>
        <dbReference type="EMBL" id="KAL0256273.1"/>
    </source>
</evidence>
<evidence type="ECO:0000313" key="6">
    <source>
        <dbReference type="Proteomes" id="UP001430584"/>
    </source>
</evidence>
<evidence type="ECO:0000256" key="1">
    <source>
        <dbReference type="SAM" id="Phobius"/>
    </source>
</evidence>
<feature type="transmembrane region" description="Helical" evidence="1">
    <location>
        <begin position="138"/>
        <end position="165"/>
    </location>
</feature>
<keyword evidence="1" id="KW-1133">Transmembrane helix</keyword>
<dbReference type="EMBL" id="JAJVCZ030000009">
    <property type="protein sequence ID" value="KAL0256273.1"/>
    <property type="molecule type" value="Genomic_DNA"/>
</dbReference>
<dbReference type="GeneID" id="92012751"/>
<organism evidence="4 5">
    <name type="scientific">Diplodia seriata</name>
    <dbReference type="NCBI Taxonomy" id="420778"/>
    <lineage>
        <taxon>Eukaryota</taxon>
        <taxon>Fungi</taxon>
        <taxon>Dikarya</taxon>
        <taxon>Ascomycota</taxon>
        <taxon>Pezizomycotina</taxon>
        <taxon>Dothideomycetes</taxon>
        <taxon>Dothideomycetes incertae sedis</taxon>
        <taxon>Botryosphaeriales</taxon>
        <taxon>Botryosphaeriaceae</taxon>
        <taxon>Diplodia</taxon>
    </lineage>
</organism>